<comment type="caution">
    <text evidence="2">The sequence shown here is derived from an EMBL/GenBank/DDBJ whole genome shotgun (WGS) entry which is preliminary data.</text>
</comment>
<keyword evidence="1" id="KW-1133">Transmembrane helix</keyword>
<organism evidence="2">
    <name type="scientific">marine sediment metagenome</name>
    <dbReference type="NCBI Taxonomy" id="412755"/>
    <lineage>
        <taxon>unclassified sequences</taxon>
        <taxon>metagenomes</taxon>
        <taxon>ecological metagenomes</taxon>
    </lineage>
</organism>
<protein>
    <submittedName>
        <fullName evidence="2">Uncharacterized protein</fullName>
    </submittedName>
</protein>
<reference evidence="2" key="1">
    <citation type="journal article" date="2015" name="Nature">
        <title>Complex archaea that bridge the gap between prokaryotes and eukaryotes.</title>
        <authorList>
            <person name="Spang A."/>
            <person name="Saw J.H."/>
            <person name="Jorgensen S.L."/>
            <person name="Zaremba-Niedzwiedzka K."/>
            <person name="Martijn J."/>
            <person name="Lind A.E."/>
            <person name="van Eijk R."/>
            <person name="Schleper C."/>
            <person name="Guy L."/>
            <person name="Ettema T.J."/>
        </authorList>
    </citation>
    <scope>NUCLEOTIDE SEQUENCE</scope>
</reference>
<evidence type="ECO:0000256" key="1">
    <source>
        <dbReference type="SAM" id="Phobius"/>
    </source>
</evidence>
<dbReference type="EMBL" id="LAZR01016476">
    <property type="protein sequence ID" value="KKM04328.1"/>
    <property type="molecule type" value="Genomic_DNA"/>
</dbReference>
<name>A0A0F9JZK9_9ZZZZ</name>
<sequence>MKLKRVKGNFLYLNSNNQLEINFNIKIAFAILFNYAFVTISSAY</sequence>
<keyword evidence="1" id="KW-0472">Membrane</keyword>
<proteinExistence type="predicted"/>
<keyword evidence="1" id="KW-0812">Transmembrane</keyword>
<dbReference type="AlphaFoldDB" id="A0A0F9JZK9"/>
<feature type="transmembrane region" description="Helical" evidence="1">
    <location>
        <begin position="21"/>
        <end position="43"/>
    </location>
</feature>
<evidence type="ECO:0000313" key="2">
    <source>
        <dbReference type="EMBL" id="KKM04328.1"/>
    </source>
</evidence>
<accession>A0A0F9JZK9</accession>
<gene>
    <name evidence="2" type="ORF">LCGC14_1765330</name>
</gene>